<reference evidence="1" key="1">
    <citation type="submission" date="2013-11" db="EMBL/GenBank/DDBJ databases">
        <title>The Genome Sequence of Phytophthora parasitica CJ02B3.</title>
        <authorList>
            <consortium name="The Broad Institute Genomics Platform"/>
            <person name="Russ C."/>
            <person name="Tyler B."/>
            <person name="Panabieres F."/>
            <person name="Shan W."/>
            <person name="Tripathy S."/>
            <person name="Grunwald N."/>
            <person name="Machado M."/>
            <person name="Johnson C.S."/>
            <person name="Arredondo F."/>
            <person name="Hong C."/>
            <person name="Coffey M."/>
            <person name="Young S.K."/>
            <person name="Zeng Q."/>
            <person name="Gargeya S."/>
            <person name="Fitzgerald M."/>
            <person name="Abouelleil A."/>
            <person name="Alvarado L."/>
            <person name="Chapman S.B."/>
            <person name="Gainer-Dewar J."/>
            <person name="Goldberg J."/>
            <person name="Griggs A."/>
            <person name="Gujja S."/>
            <person name="Hansen M."/>
            <person name="Howarth C."/>
            <person name="Imamovic A."/>
            <person name="Ireland A."/>
            <person name="Larimer J."/>
            <person name="McCowan C."/>
            <person name="Murphy C."/>
            <person name="Pearson M."/>
            <person name="Poon T.W."/>
            <person name="Priest M."/>
            <person name="Roberts A."/>
            <person name="Saif S."/>
            <person name="Shea T."/>
            <person name="Sykes S."/>
            <person name="Wortman J."/>
            <person name="Nusbaum C."/>
            <person name="Birren B."/>
        </authorList>
    </citation>
    <scope>NUCLEOTIDE SEQUENCE [LARGE SCALE GENOMIC DNA]</scope>
    <source>
        <strain evidence="1">CJ02B3</strain>
    </source>
</reference>
<accession>W2GBY5</accession>
<organism evidence="1">
    <name type="scientific">Phytophthora nicotianae</name>
    <name type="common">Potato buckeye rot agent</name>
    <name type="synonym">Phytophthora parasitica</name>
    <dbReference type="NCBI Taxonomy" id="4792"/>
    <lineage>
        <taxon>Eukaryota</taxon>
        <taxon>Sar</taxon>
        <taxon>Stramenopiles</taxon>
        <taxon>Oomycota</taxon>
        <taxon>Peronosporomycetes</taxon>
        <taxon>Peronosporales</taxon>
        <taxon>Peronosporaceae</taxon>
        <taxon>Phytophthora</taxon>
    </lineage>
</organism>
<evidence type="ECO:0000313" key="1">
    <source>
        <dbReference type="EMBL" id="ETK79780.1"/>
    </source>
</evidence>
<feature type="non-terminal residue" evidence="1">
    <location>
        <position position="73"/>
    </location>
</feature>
<sequence>MGEGPPREYGVGLDGYDSEEEGGRISIADVRRHDGNALRYAKERGILTDIADAGERYLVGKSNNKEHHDMIHQ</sequence>
<proteinExistence type="predicted"/>
<dbReference type="VEuPathDB" id="FungiDB:PPTG_20305"/>
<protein>
    <submittedName>
        <fullName evidence="1">Uncharacterized protein</fullName>
    </submittedName>
</protein>
<dbReference type="AlphaFoldDB" id="W2GBY5"/>
<dbReference type="EMBL" id="KI687818">
    <property type="protein sequence ID" value="ETK79780.1"/>
    <property type="molecule type" value="Genomic_DNA"/>
</dbReference>
<dbReference type="Proteomes" id="UP000053236">
    <property type="component" value="Unassembled WGS sequence"/>
</dbReference>
<gene>
    <name evidence="1" type="ORF">L915_14385</name>
</gene>
<name>W2GBY5_PHYNI</name>